<evidence type="ECO:0008006" key="3">
    <source>
        <dbReference type="Google" id="ProtNLM"/>
    </source>
</evidence>
<gene>
    <name evidence="1" type="ORF">CLV84_4329</name>
</gene>
<dbReference type="EMBL" id="PTJC01000011">
    <property type="protein sequence ID" value="PPK83809.1"/>
    <property type="molecule type" value="Genomic_DNA"/>
</dbReference>
<organism evidence="1 2">
    <name type="scientific">Neolewinella xylanilytica</name>
    <dbReference type="NCBI Taxonomy" id="1514080"/>
    <lineage>
        <taxon>Bacteria</taxon>
        <taxon>Pseudomonadati</taxon>
        <taxon>Bacteroidota</taxon>
        <taxon>Saprospiria</taxon>
        <taxon>Saprospirales</taxon>
        <taxon>Lewinellaceae</taxon>
        <taxon>Neolewinella</taxon>
    </lineage>
</organism>
<comment type="caution">
    <text evidence="1">The sequence shown here is derived from an EMBL/GenBank/DDBJ whole genome shotgun (WGS) entry which is preliminary data.</text>
</comment>
<evidence type="ECO:0000313" key="2">
    <source>
        <dbReference type="Proteomes" id="UP000237662"/>
    </source>
</evidence>
<evidence type="ECO:0000313" key="1">
    <source>
        <dbReference type="EMBL" id="PPK83809.1"/>
    </source>
</evidence>
<name>A0A2S6HZQ4_9BACT</name>
<protein>
    <recommendedName>
        <fullName evidence="3">Tetratricopeptide repeat protein</fullName>
    </recommendedName>
</protein>
<dbReference type="InterPro" id="IPR011990">
    <property type="entry name" value="TPR-like_helical_dom_sf"/>
</dbReference>
<keyword evidence="2" id="KW-1185">Reference proteome</keyword>
<dbReference type="Proteomes" id="UP000237662">
    <property type="component" value="Unassembled WGS sequence"/>
</dbReference>
<accession>A0A2S6HZQ4</accession>
<dbReference type="SUPFAM" id="SSF48452">
    <property type="entry name" value="TPR-like"/>
    <property type="match status" value="1"/>
</dbReference>
<sequence>MFCSSLFSWRTNLIFIPFLIIGLSASSCRELAECEAGLSDLDWNYVERVNKLISTEDYLEAIKINNEALTHNPENYIAISNRGALQFQKKGHNVSKEELVSMLDDFEASLKICPSYLIANSNMITISSEFGLSDQVIVYSMKRDSLEKLTPYFLTKLLIGYFDRGLYEYAVRTGETVLQVEPQNIEAANYLGLTHIQLKQYNRAEKLFNQIIRDGRANSLTYRGVAVLNEKRGDLDNAKQNYRLSIKNDSTELESYLSLARIYEFQDSLESACHTYRLASASCEELFEYSYSRPDVEEKIGKFCSLK</sequence>
<dbReference type="Gene3D" id="1.25.40.10">
    <property type="entry name" value="Tetratricopeptide repeat domain"/>
    <property type="match status" value="2"/>
</dbReference>
<reference evidence="1 2" key="1">
    <citation type="submission" date="2018-02" db="EMBL/GenBank/DDBJ databases">
        <title>Genomic Encyclopedia of Archaeal and Bacterial Type Strains, Phase II (KMG-II): from individual species to whole genera.</title>
        <authorList>
            <person name="Goeker M."/>
        </authorList>
    </citation>
    <scope>NUCLEOTIDE SEQUENCE [LARGE SCALE GENOMIC DNA]</scope>
    <source>
        <strain evidence="1 2">DSM 29526</strain>
    </source>
</reference>
<proteinExistence type="predicted"/>
<dbReference type="AlphaFoldDB" id="A0A2S6HZQ4"/>